<accession>A0A1Y1CMD5</accession>
<reference evidence="4 5" key="1">
    <citation type="journal article" date="2018" name="Mar. Genomics">
        <title>Complete genome sequence of Marinifilaceae bacterium strain SPP2, isolated from the Antarctic marine sediment.</title>
        <authorList>
            <person name="Watanabe M."/>
            <person name="Kojima H."/>
            <person name="Fukui M."/>
        </authorList>
    </citation>
    <scope>NUCLEOTIDE SEQUENCE [LARGE SCALE GENOMIC DNA]</scope>
    <source>
        <strain evidence="4 5">SPP2</strain>
    </source>
</reference>
<dbReference type="KEGG" id="mbas:ALGA_3309"/>
<evidence type="ECO:0000259" key="3">
    <source>
        <dbReference type="SMART" id="SM00822"/>
    </source>
</evidence>
<organism evidence="4 5">
    <name type="scientific">Labilibaculum antarcticum</name>
    <dbReference type="NCBI Taxonomy" id="1717717"/>
    <lineage>
        <taxon>Bacteria</taxon>
        <taxon>Pseudomonadati</taxon>
        <taxon>Bacteroidota</taxon>
        <taxon>Bacteroidia</taxon>
        <taxon>Marinilabiliales</taxon>
        <taxon>Marinifilaceae</taxon>
        <taxon>Labilibaculum</taxon>
    </lineage>
</organism>
<dbReference type="PRINTS" id="PR00080">
    <property type="entry name" value="SDRFAMILY"/>
</dbReference>
<dbReference type="Pfam" id="PF13561">
    <property type="entry name" value="adh_short_C2"/>
    <property type="match status" value="1"/>
</dbReference>
<dbReference type="InterPro" id="IPR002347">
    <property type="entry name" value="SDR_fam"/>
</dbReference>
<keyword evidence="2" id="KW-0560">Oxidoreductase</keyword>
<dbReference type="InterPro" id="IPR020904">
    <property type="entry name" value="Sc_DH/Rdtase_CS"/>
</dbReference>
<dbReference type="InterPro" id="IPR036291">
    <property type="entry name" value="NAD(P)-bd_dom_sf"/>
</dbReference>
<evidence type="ECO:0000256" key="2">
    <source>
        <dbReference type="ARBA" id="ARBA00023002"/>
    </source>
</evidence>
<feature type="domain" description="Ketoreductase" evidence="3">
    <location>
        <begin position="6"/>
        <end position="188"/>
    </location>
</feature>
<evidence type="ECO:0000256" key="1">
    <source>
        <dbReference type="ARBA" id="ARBA00006484"/>
    </source>
</evidence>
<dbReference type="PANTHER" id="PTHR43639">
    <property type="entry name" value="OXIDOREDUCTASE, SHORT-CHAIN DEHYDROGENASE/REDUCTASE FAMILY (AFU_ORTHOLOGUE AFUA_5G02870)"/>
    <property type="match status" value="1"/>
</dbReference>
<dbReference type="AlphaFoldDB" id="A0A1Y1CMD5"/>
<dbReference type="SMART" id="SM00822">
    <property type="entry name" value="PKS_KR"/>
    <property type="match status" value="1"/>
</dbReference>
<dbReference type="Proteomes" id="UP000218267">
    <property type="component" value="Chromosome"/>
</dbReference>
<dbReference type="EMBL" id="AP018042">
    <property type="protein sequence ID" value="BAX81609.1"/>
    <property type="molecule type" value="Genomic_DNA"/>
</dbReference>
<sequence>MKAEGKVAIITGGGGGIGFQVSKKLGQDGYSVFLMDIADDAKGAEKVKELAADGITAEYFSVDLTKEDGVTSTINKIGAKQGKIDLLVNCAGGLGGRSRFEEMTTEFFRFVMALNLDSAFFTSRAAIPFLKKGKNASIINFTSNAAWNGGGPGAGVYGASKGAVQSLTRSLAKDLAEYGIRVNAVSPGTIDTPFHAQIKATKPEVFASWANNIMLGRIGKPEEVASVISFLASDDAAFITAETIQIGGGQALGI</sequence>
<name>A0A1Y1CMD5_9BACT</name>
<gene>
    <name evidence="4" type="ORF">ALGA_3309</name>
</gene>
<proteinExistence type="inferred from homology"/>
<dbReference type="PRINTS" id="PR00081">
    <property type="entry name" value="GDHRDH"/>
</dbReference>
<dbReference type="Gene3D" id="3.40.50.720">
    <property type="entry name" value="NAD(P)-binding Rossmann-like Domain"/>
    <property type="match status" value="1"/>
</dbReference>
<dbReference type="RefSeq" id="WP_197705600.1">
    <property type="nucleotide sequence ID" value="NZ_AP018042.1"/>
</dbReference>
<evidence type="ECO:0000313" key="4">
    <source>
        <dbReference type="EMBL" id="BAX81609.1"/>
    </source>
</evidence>
<dbReference type="GO" id="GO:0016491">
    <property type="term" value="F:oxidoreductase activity"/>
    <property type="evidence" value="ECO:0007669"/>
    <property type="project" value="UniProtKB-KW"/>
</dbReference>
<dbReference type="SUPFAM" id="SSF51735">
    <property type="entry name" value="NAD(P)-binding Rossmann-fold domains"/>
    <property type="match status" value="1"/>
</dbReference>
<dbReference type="InterPro" id="IPR057326">
    <property type="entry name" value="KR_dom"/>
</dbReference>
<evidence type="ECO:0000313" key="5">
    <source>
        <dbReference type="Proteomes" id="UP000218267"/>
    </source>
</evidence>
<protein>
    <submittedName>
        <fullName evidence="4">Short chain dehydrogenase</fullName>
    </submittedName>
</protein>
<dbReference type="PROSITE" id="PS00061">
    <property type="entry name" value="ADH_SHORT"/>
    <property type="match status" value="1"/>
</dbReference>
<reference evidence="5" key="2">
    <citation type="journal article" date="2020" name="Antonie Van Leeuwenhoek">
        <title>Labilibaculum antarcticum sp. nov., a novel facultative anaerobic, psychrotorelant bacterium isolated from marine sediment of Antarctica.</title>
        <authorList>
            <person name="Watanabe M."/>
            <person name="Kojima H."/>
            <person name="Fukui M."/>
        </authorList>
    </citation>
    <scope>NUCLEOTIDE SEQUENCE [LARGE SCALE GENOMIC DNA]</scope>
    <source>
        <strain evidence="5">SPP2</strain>
    </source>
</reference>
<dbReference type="CDD" id="cd05233">
    <property type="entry name" value="SDR_c"/>
    <property type="match status" value="1"/>
</dbReference>
<keyword evidence="5" id="KW-1185">Reference proteome</keyword>
<dbReference type="PANTHER" id="PTHR43639:SF1">
    <property type="entry name" value="SHORT-CHAIN DEHYDROGENASE_REDUCTASE FAMILY PROTEIN"/>
    <property type="match status" value="1"/>
</dbReference>
<dbReference type="FunFam" id="3.40.50.720:FF:000084">
    <property type="entry name" value="Short-chain dehydrogenase reductase"/>
    <property type="match status" value="1"/>
</dbReference>
<comment type="similarity">
    <text evidence="1">Belongs to the short-chain dehydrogenases/reductases (SDR) family.</text>
</comment>